<dbReference type="InterPro" id="IPR025662">
    <property type="entry name" value="Sigma_54_int_dom_ATP-bd_1"/>
</dbReference>
<dbReference type="Gene3D" id="1.10.8.60">
    <property type="match status" value="1"/>
</dbReference>
<protein>
    <submittedName>
        <fullName evidence="7">Sigma-54 dependent transcriptional regulator</fullName>
    </submittedName>
</protein>
<evidence type="ECO:0000256" key="5">
    <source>
        <dbReference type="ARBA" id="ARBA00023163"/>
    </source>
</evidence>
<keyword evidence="5" id="KW-0804">Transcription</keyword>
<dbReference type="Pfam" id="PF00158">
    <property type="entry name" value="Sigma54_activat"/>
    <property type="match status" value="1"/>
</dbReference>
<dbReference type="InterPro" id="IPR003593">
    <property type="entry name" value="AAA+_ATPase"/>
</dbReference>
<evidence type="ECO:0000259" key="6">
    <source>
        <dbReference type="PROSITE" id="PS50045"/>
    </source>
</evidence>
<name>A0A242MDF0_CABSO</name>
<dbReference type="InterPro" id="IPR025944">
    <property type="entry name" value="Sigma_54_int_dom_CS"/>
</dbReference>
<evidence type="ECO:0000256" key="4">
    <source>
        <dbReference type="ARBA" id="ARBA00023125"/>
    </source>
</evidence>
<proteinExistence type="predicted"/>
<dbReference type="EMBL" id="NBTY01000155">
    <property type="protein sequence ID" value="OTP69210.1"/>
    <property type="molecule type" value="Genomic_DNA"/>
</dbReference>
<dbReference type="InterPro" id="IPR002078">
    <property type="entry name" value="Sigma_54_int"/>
</dbReference>
<dbReference type="GO" id="GO:0005524">
    <property type="term" value="F:ATP binding"/>
    <property type="evidence" value="ECO:0007669"/>
    <property type="project" value="UniProtKB-KW"/>
</dbReference>
<dbReference type="InterPro" id="IPR002197">
    <property type="entry name" value="HTH_Fis"/>
</dbReference>
<accession>A0A242MDF0</accession>
<dbReference type="InterPro" id="IPR009057">
    <property type="entry name" value="Homeodomain-like_sf"/>
</dbReference>
<comment type="caution">
    <text evidence="7">The sequence shown here is derived from an EMBL/GenBank/DDBJ whole genome shotgun (WGS) entry which is preliminary data.</text>
</comment>
<dbReference type="PROSITE" id="PS00675">
    <property type="entry name" value="SIGMA54_INTERACT_1"/>
    <property type="match status" value="1"/>
</dbReference>
<dbReference type="Proteomes" id="UP000194546">
    <property type="component" value="Unassembled WGS sequence"/>
</dbReference>
<gene>
    <name evidence="7" type="ORF">PAMC26510_27300</name>
</gene>
<dbReference type="Gene3D" id="3.40.50.300">
    <property type="entry name" value="P-loop containing nucleotide triphosphate hydrolases"/>
    <property type="match status" value="1"/>
</dbReference>
<dbReference type="PANTHER" id="PTHR32071">
    <property type="entry name" value="TRANSCRIPTIONAL REGULATORY PROTEIN"/>
    <property type="match status" value="1"/>
</dbReference>
<evidence type="ECO:0000256" key="2">
    <source>
        <dbReference type="ARBA" id="ARBA00022840"/>
    </source>
</evidence>
<organism evidence="7 8">
    <name type="scientific">Caballeronia sordidicola</name>
    <name type="common">Burkholderia sordidicola</name>
    <dbReference type="NCBI Taxonomy" id="196367"/>
    <lineage>
        <taxon>Bacteria</taxon>
        <taxon>Pseudomonadati</taxon>
        <taxon>Pseudomonadota</taxon>
        <taxon>Betaproteobacteria</taxon>
        <taxon>Burkholderiales</taxon>
        <taxon>Burkholderiaceae</taxon>
        <taxon>Caballeronia</taxon>
    </lineage>
</organism>
<dbReference type="PANTHER" id="PTHR32071:SF57">
    <property type="entry name" value="C4-DICARBOXYLATE TRANSPORT TRANSCRIPTIONAL REGULATORY PROTEIN DCTD"/>
    <property type="match status" value="1"/>
</dbReference>
<dbReference type="GO" id="GO:0006355">
    <property type="term" value="P:regulation of DNA-templated transcription"/>
    <property type="evidence" value="ECO:0007669"/>
    <property type="project" value="InterPro"/>
</dbReference>
<feature type="domain" description="Sigma-54 factor interaction" evidence="6">
    <location>
        <begin position="169"/>
        <end position="401"/>
    </location>
</feature>
<dbReference type="AlphaFoldDB" id="A0A242MDF0"/>
<dbReference type="PROSITE" id="PS00676">
    <property type="entry name" value="SIGMA54_INTERACT_2"/>
    <property type="match status" value="1"/>
</dbReference>
<reference evidence="7 8" key="1">
    <citation type="submission" date="2017-03" db="EMBL/GenBank/DDBJ databases">
        <title>Genome analysis of strain PAMC 26510.</title>
        <authorList>
            <person name="Oh H.-M."/>
            <person name="Yang J.-A."/>
        </authorList>
    </citation>
    <scope>NUCLEOTIDE SEQUENCE [LARGE SCALE GENOMIC DNA]</scope>
    <source>
        <strain evidence="7 8">PAMC 26510</strain>
    </source>
</reference>
<dbReference type="FunFam" id="3.40.50.300:FF:000006">
    <property type="entry name" value="DNA-binding transcriptional regulator NtrC"/>
    <property type="match status" value="1"/>
</dbReference>
<sequence length="495" mass="55236">MRAIATAVLKLRFIDADNLIKYHTHQSHEIRSMRPATKIDDLDIYVWEGKADIVEQVVRCMSSFEVDVIRADGMSIASSQTSERQAIAIVSVSVIDTGAFALRDWEAHRGMPVVWVGAAPRERDAAVFPTDYSHILPLDFTGAELRRMVAKLAQQLRAHGEEVQESSALIANAECMQTLLREVETFADCDTSVLVHGETGVGKERIAQMLHERHSRYSEGPFVPVNCGAIPDGLFESLFFGHAKGSFTGAVIAHKGYFEQADGGTLFLDEIGDMPLYQQVKLLRVLEDSAVTRIGSATPAKVDFRLVAASHKSLPQLVKDGEFRADLYYRLAVIELKIPSLEERGAVDKIALFKSFIAQVVGQEKLATLPALPYWLADAVADSYFPGNVRELRNLAERIGVTVRQVGSWDTARLQRLLALARTSQPLPPDLNAEVVVDRSKWDMNERNRVLAALDANGWRRQDTASHLGISRKVLWEKMRKFQIFDEEPETRAVD</sequence>
<dbReference type="InterPro" id="IPR025943">
    <property type="entry name" value="Sigma_54_int_dom_ATP-bd_2"/>
</dbReference>
<evidence type="ECO:0000313" key="7">
    <source>
        <dbReference type="EMBL" id="OTP69210.1"/>
    </source>
</evidence>
<keyword evidence="3" id="KW-0805">Transcription regulation</keyword>
<dbReference type="Gene3D" id="1.10.10.60">
    <property type="entry name" value="Homeodomain-like"/>
    <property type="match status" value="1"/>
</dbReference>
<evidence type="ECO:0000256" key="1">
    <source>
        <dbReference type="ARBA" id="ARBA00022741"/>
    </source>
</evidence>
<evidence type="ECO:0000256" key="3">
    <source>
        <dbReference type="ARBA" id="ARBA00023015"/>
    </source>
</evidence>
<dbReference type="SUPFAM" id="SSF52540">
    <property type="entry name" value="P-loop containing nucleoside triphosphate hydrolases"/>
    <property type="match status" value="1"/>
</dbReference>
<dbReference type="SUPFAM" id="SSF46689">
    <property type="entry name" value="Homeodomain-like"/>
    <property type="match status" value="1"/>
</dbReference>
<dbReference type="GO" id="GO:0043565">
    <property type="term" value="F:sequence-specific DNA binding"/>
    <property type="evidence" value="ECO:0007669"/>
    <property type="project" value="InterPro"/>
</dbReference>
<dbReference type="SMART" id="SM00382">
    <property type="entry name" value="AAA"/>
    <property type="match status" value="1"/>
</dbReference>
<dbReference type="InterPro" id="IPR027417">
    <property type="entry name" value="P-loop_NTPase"/>
</dbReference>
<keyword evidence="1" id="KW-0547">Nucleotide-binding</keyword>
<dbReference type="Pfam" id="PF02954">
    <property type="entry name" value="HTH_8"/>
    <property type="match status" value="1"/>
</dbReference>
<dbReference type="PROSITE" id="PS50045">
    <property type="entry name" value="SIGMA54_INTERACT_4"/>
    <property type="match status" value="1"/>
</dbReference>
<dbReference type="PROSITE" id="PS00688">
    <property type="entry name" value="SIGMA54_INTERACT_3"/>
    <property type="match status" value="1"/>
</dbReference>
<dbReference type="CDD" id="cd00009">
    <property type="entry name" value="AAA"/>
    <property type="match status" value="1"/>
</dbReference>
<keyword evidence="2" id="KW-0067">ATP-binding</keyword>
<evidence type="ECO:0000313" key="8">
    <source>
        <dbReference type="Proteomes" id="UP000194546"/>
    </source>
</evidence>
<keyword evidence="4" id="KW-0238">DNA-binding</keyword>